<sequence length="301" mass="33731">MANIVKKAMISKPQIIVEYTAKIAKVADDKLRRRYLPIFDNKICLLTKHKKQNQILPVLRAHWAGELITWDSFDTDILGSFDGKTARVMSPLQCALKKAHIACELSGLNQGLGSEGSFNGFLGMGNMNEEFIAFVDIRRKIEIVGVARKMVSLQSCVAESPEALDKFISQFAPEQAWILETKCNEFKGLFGIDSVLACVKEDDWPVTISPDFRAMHCPERHITLEYATKDLLKRLSAKCPSCEYPGFVFEKKILGLPCELCGSPTNQAKAYQAECNKCRFSVSKNVEEQQAASFYCPMCNP</sequence>
<name>A0ABV7FPA7_9ALTE</name>
<feature type="domain" description="DUF6671" evidence="1">
    <location>
        <begin position="100"/>
        <end position="301"/>
    </location>
</feature>
<protein>
    <submittedName>
        <fullName evidence="2">DUF6671 family protein</fullName>
    </submittedName>
</protein>
<comment type="caution">
    <text evidence="2">The sequence shown here is derived from an EMBL/GenBank/DDBJ whole genome shotgun (WGS) entry which is preliminary data.</text>
</comment>
<evidence type="ECO:0000313" key="3">
    <source>
        <dbReference type="Proteomes" id="UP001595478"/>
    </source>
</evidence>
<evidence type="ECO:0000259" key="1">
    <source>
        <dbReference type="Pfam" id="PF20376"/>
    </source>
</evidence>
<proteinExistence type="predicted"/>
<keyword evidence="3" id="KW-1185">Reference proteome</keyword>
<accession>A0ABV7FPA7</accession>
<dbReference type="RefSeq" id="WP_376919331.1">
    <property type="nucleotide sequence ID" value="NZ_JBHRSW010000007.1"/>
</dbReference>
<organism evidence="2 3">
    <name type="scientific">Agaribacter flavus</name>
    <dbReference type="NCBI Taxonomy" id="1902781"/>
    <lineage>
        <taxon>Bacteria</taxon>
        <taxon>Pseudomonadati</taxon>
        <taxon>Pseudomonadota</taxon>
        <taxon>Gammaproteobacteria</taxon>
        <taxon>Alteromonadales</taxon>
        <taxon>Alteromonadaceae</taxon>
        <taxon>Agaribacter</taxon>
    </lineage>
</organism>
<reference evidence="3" key="1">
    <citation type="journal article" date="2019" name="Int. J. Syst. Evol. Microbiol.">
        <title>The Global Catalogue of Microorganisms (GCM) 10K type strain sequencing project: providing services to taxonomists for standard genome sequencing and annotation.</title>
        <authorList>
            <consortium name="The Broad Institute Genomics Platform"/>
            <consortium name="The Broad Institute Genome Sequencing Center for Infectious Disease"/>
            <person name="Wu L."/>
            <person name="Ma J."/>
        </authorList>
    </citation>
    <scope>NUCLEOTIDE SEQUENCE [LARGE SCALE GENOMIC DNA]</scope>
    <source>
        <strain evidence="3">KCTC 52473</strain>
    </source>
</reference>
<dbReference type="EMBL" id="JBHRSW010000007">
    <property type="protein sequence ID" value="MFC3121194.1"/>
    <property type="molecule type" value="Genomic_DNA"/>
</dbReference>
<dbReference type="InterPro" id="IPR046612">
    <property type="entry name" value="DUF6671"/>
</dbReference>
<gene>
    <name evidence="2" type="ORF">ACFOHL_06145</name>
</gene>
<evidence type="ECO:0000313" key="2">
    <source>
        <dbReference type="EMBL" id="MFC3121194.1"/>
    </source>
</evidence>
<dbReference type="Pfam" id="PF20376">
    <property type="entry name" value="DUF6671"/>
    <property type="match status" value="1"/>
</dbReference>
<dbReference type="Proteomes" id="UP001595478">
    <property type="component" value="Unassembled WGS sequence"/>
</dbReference>